<dbReference type="EMBL" id="CP081303">
    <property type="protein sequence ID" value="QZE15490.1"/>
    <property type="molecule type" value="Genomic_DNA"/>
</dbReference>
<evidence type="ECO:0000313" key="2">
    <source>
        <dbReference type="Proteomes" id="UP000826212"/>
    </source>
</evidence>
<accession>A0AC61NIE5</accession>
<reference evidence="1" key="1">
    <citation type="submission" date="2021-08" db="EMBL/GenBank/DDBJ databases">
        <title>Novel anaerobic bacterium isolated from sea squirt in East Sea, Republic of Korea.</title>
        <authorList>
            <person name="Nguyen T.H."/>
            <person name="Li Z."/>
            <person name="Lee Y.-J."/>
            <person name="Ko J."/>
            <person name="Kim S.-G."/>
        </authorList>
    </citation>
    <scope>NUCLEOTIDE SEQUENCE</scope>
    <source>
        <strain evidence="1">KCTC 25031</strain>
    </source>
</reference>
<gene>
    <name evidence="1" type="ORF">K4L44_06570</name>
</gene>
<evidence type="ECO:0000313" key="1">
    <source>
        <dbReference type="EMBL" id="QZE15490.1"/>
    </source>
</evidence>
<dbReference type="Proteomes" id="UP000826212">
    <property type="component" value="Chromosome"/>
</dbReference>
<organism evidence="1 2">
    <name type="scientific">Halosquirtibacter laminarini</name>
    <dbReference type="NCBI Taxonomy" id="3374600"/>
    <lineage>
        <taxon>Bacteria</taxon>
        <taxon>Pseudomonadati</taxon>
        <taxon>Bacteroidota</taxon>
        <taxon>Bacteroidia</taxon>
        <taxon>Marinilabiliales</taxon>
        <taxon>Prolixibacteraceae</taxon>
        <taxon>Halosquirtibacter</taxon>
    </lineage>
</organism>
<name>A0AC61NIE5_9BACT</name>
<proteinExistence type="predicted"/>
<protein>
    <submittedName>
        <fullName evidence="1">Uncharacterized protein</fullName>
    </submittedName>
</protein>
<keyword evidence="2" id="KW-1185">Reference proteome</keyword>
<sequence length="463" mass="51594">MGEVKNKYRYIARFYVEAATALHIGSGESNANIDQLIVRDSLGLPMIPGTSLMGVIRHGLSISDDFDVDKICGSGGTKGTGSCLKISSAHIVGDYHKVIERHEDEQKDLYRIFEDLPVRHHARIMHTGATKKHGKFDNEVLYKGTRFCFEVELEGTELSQKEWQALLTFIKSPRFRIGGGTRNGIGKLKVLSFQERAYNLENSIDLLDYISKPNSLNSDFKGAIKHDCTLNKKDITNWSRYELNIIPEEGMLFGSSLAGSVDVISVEEQKISYQNDKVTLSGSKDKKEVYWLIPGSSVKGAISHRVAYHYNKDKGLFSDQVDDISNLVGANNLAVRTLFGFTSEECNNLANDELSAARGRVIFEDMMIPKRSVRVLNHVTIDRFTGGAMDGHLFNEEIAIPQKEMGMTIYLDRPESIDADIILAFEKTLKDITTGMLPLGGGVNRGHGCFEGTVTRNDQPLKF</sequence>